<dbReference type="RefSeq" id="WP_235703610.1">
    <property type="nucleotide sequence ID" value="NZ_JAKGBZ010000009.1"/>
</dbReference>
<dbReference type="PANTHER" id="PTHR32063:SF4">
    <property type="entry name" value="SLR6043 PROTEIN"/>
    <property type="match status" value="1"/>
</dbReference>
<keyword evidence="1" id="KW-0472">Membrane</keyword>
<dbReference type="SUPFAM" id="SSF82714">
    <property type="entry name" value="Multidrug efflux transporter AcrB TolC docking domain, DN and DC subdomains"/>
    <property type="match status" value="2"/>
</dbReference>
<feature type="transmembrane region" description="Helical" evidence="1">
    <location>
        <begin position="336"/>
        <end position="355"/>
    </location>
</feature>
<dbReference type="Gene3D" id="1.20.1640.10">
    <property type="entry name" value="Multidrug efflux transporter AcrB transmembrane domain"/>
    <property type="match status" value="2"/>
</dbReference>
<feature type="transmembrane region" description="Helical" evidence="1">
    <location>
        <begin position="962"/>
        <end position="982"/>
    </location>
</feature>
<dbReference type="Gene3D" id="3.30.70.1430">
    <property type="entry name" value="Multidrug efflux transporter AcrB pore domain"/>
    <property type="match status" value="2"/>
</dbReference>
<dbReference type="PANTHER" id="PTHR32063">
    <property type="match status" value="1"/>
</dbReference>
<protein>
    <submittedName>
        <fullName evidence="2">Efflux RND transporter permease subunit</fullName>
    </submittedName>
</protein>
<dbReference type="InterPro" id="IPR001036">
    <property type="entry name" value="Acrflvin-R"/>
</dbReference>
<dbReference type="Pfam" id="PF00873">
    <property type="entry name" value="ACR_tran"/>
    <property type="match status" value="1"/>
</dbReference>
<feature type="transmembrane region" description="Helical" evidence="1">
    <location>
        <begin position="530"/>
        <end position="549"/>
    </location>
</feature>
<accession>A0ABS9DXF4</accession>
<dbReference type="SUPFAM" id="SSF82866">
    <property type="entry name" value="Multidrug efflux transporter AcrB transmembrane domain"/>
    <property type="match status" value="2"/>
</dbReference>
<reference evidence="2 3" key="1">
    <citation type="submission" date="2022-01" db="EMBL/GenBank/DDBJ databases">
        <authorList>
            <person name="Won M."/>
            <person name="Kim S.-J."/>
            <person name="Kwon S.-W."/>
        </authorList>
    </citation>
    <scope>NUCLEOTIDE SEQUENCE [LARGE SCALE GENOMIC DNA]</scope>
    <source>
        <strain evidence="2 3">KCTC 23505</strain>
    </source>
</reference>
<dbReference type="Gene3D" id="3.30.2090.10">
    <property type="entry name" value="Multidrug efflux transporter AcrB TolC docking domain, DN and DC subdomains"/>
    <property type="match status" value="2"/>
</dbReference>
<feature type="transmembrane region" description="Helical" evidence="1">
    <location>
        <begin position="442"/>
        <end position="467"/>
    </location>
</feature>
<feature type="transmembrane region" description="Helical" evidence="1">
    <location>
        <begin position="887"/>
        <end position="908"/>
    </location>
</feature>
<dbReference type="SUPFAM" id="SSF82693">
    <property type="entry name" value="Multidrug efflux transporter AcrB pore domain, PN1, PN2, PC1 and PC2 subdomains"/>
    <property type="match status" value="2"/>
</dbReference>
<organism evidence="2 3">
    <name type="scientific">Acidiphilium iwatense</name>
    <dbReference type="NCBI Taxonomy" id="768198"/>
    <lineage>
        <taxon>Bacteria</taxon>
        <taxon>Pseudomonadati</taxon>
        <taxon>Pseudomonadota</taxon>
        <taxon>Alphaproteobacteria</taxon>
        <taxon>Acetobacterales</taxon>
        <taxon>Acidocellaceae</taxon>
        <taxon>Acidiphilium</taxon>
    </lineage>
</organism>
<dbReference type="EMBL" id="JAKGBZ010000009">
    <property type="protein sequence ID" value="MCF3946376.1"/>
    <property type="molecule type" value="Genomic_DNA"/>
</dbReference>
<proteinExistence type="predicted"/>
<gene>
    <name evidence="2" type="ORF">L2A60_06720</name>
</gene>
<dbReference type="Proteomes" id="UP001521209">
    <property type="component" value="Unassembled WGS sequence"/>
</dbReference>
<name>A0ABS9DXF4_9PROT</name>
<evidence type="ECO:0000313" key="3">
    <source>
        <dbReference type="Proteomes" id="UP001521209"/>
    </source>
</evidence>
<evidence type="ECO:0000313" key="2">
    <source>
        <dbReference type="EMBL" id="MCF3946376.1"/>
    </source>
</evidence>
<dbReference type="InterPro" id="IPR027463">
    <property type="entry name" value="AcrB_DN_DC_subdom"/>
</dbReference>
<keyword evidence="3" id="KW-1185">Reference proteome</keyword>
<keyword evidence="1" id="KW-1133">Transmembrane helix</keyword>
<feature type="transmembrane region" description="Helical" evidence="1">
    <location>
        <begin position="914"/>
        <end position="936"/>
    </location>
</feature>
<evidence type="ECO:0000256" key="1">
    <source>
        <dbReference type="SAM" id="Phobius"/>
    </source>
</evidence>
<dbReference type="Gene3D" id="3.30.70.1320">
    <property type="entry name" value="Multidrug efflux transporter AcrB pore domain like"/>
    <property type="match status" value="1"/>
</dbReference>
<keyword evidence="1" id="KW-0812">Transmembrane</keyword>
<feature type="transmembrane region" description="Helical" evidence="1">
    <location>
        <begin position="861"/>
        <end position="880"/>
    </location>
</feature>
<feature type="transmembrane region" description="Helical" evidence="1">
    <location>
        <begin position="473"/>
        <end position="498"/>
    </location>
</feature>
<comment type="caution">
    <text evidence="2">The sequence shown here is derived from an EMBL/GenBank/DDBJ whole genome shotgun (WGS) entry which is preliminary data.</text>
</comment>
<feature type="transmembrane region" description="Helical" evidence="1">
    <location>
        <begin position="362"/>
        <end position="382"/>
    </location>
</feature>
<sequence length="1030" mass="106282">MLTGIVRAALRYRLVVVLAVAGFALIEAAHLPYAHYGVFPEFVPPSVQVQTAAPGLDPRGVERAVTDRIEQGLGGLAGLAALRSQSAAGVSVVDVVFHGGTNVYRDRERVAGRLAAIGAGLPRGAVPVIVPMQSATGTAVDIGLEAPGMSLMRLTAIAQTLVRPALRAVPGVANAVMFGAAPPQLDIEAKPAALLATGFGLNAVAAAAHRASAVLGGGFFDTGNQQILLQAHGQTRTARELGDSLLGMRDGVPVLLRDVATVREAAPPRFGAALIEGRPGILLIVSSLYGANTLAVADGAEKAMARIGPALRAEGVIVVPDALAPGDFTREALADLGHVLLIGAALILIVLILALRDWRIALISFVSIPVSLLAAVAALQFFGMTLTTMALAGLAIALGEVVDDAVVDIENISRRLRENARLAEPAPALRVILHASVEVRSAIVFATASVAVMFMPVLVLGGVAGRIFAPLGIAYIAAIAASLVVALTLTPALAALLLRGPGHETVSPTIAAARRIYARGLERTARGGRVFILVGLIAVVAAAASLGFLRVSFLPSFREQDVIAHYLAAPGTSIDTMLAIGRRALAKLKGDPDVGQVVLHVGRASLGNGHAGVNKAEIDITLSRTGNARPVAAGRRILAKIGDVPGVRWWENTFLTERIHESLSGFAAPLTISVFGPKLVELSADARRIARVVGTIPGVAAANVAAPPNTPAVSVTPERAALARYGLTARGVLGAIRAAYAGETVGKVYRGLLVEPIVVTLPRAMRRDPGTLAGLPVSGAGGRVVPLGLVARIHSTEAPALILHNGGRRVQVVTVETAPGQGGAVLAAAQRRIARLHLEAGDYYVAYGGSAVAGAKARRSLLMHAGIAFVAILALLSIALRDGRAVALLALGLPFALAGGIGVAWIFLGGAVSLGAMVGLVTLFGLSLRNGLLLLIHYRRLVTVEGLEWGWETARRGAMDRLPAILITATVTALGLLPLAVAAGSPGDEIEGPMAIVILGGLVTATMLTLFLLPRLAAYFLHWREAPEGF</sequence>
<dbReference type="PRINTS" id="PR00702">
    <property type="entry name" value="ACRIFLAVINRP"/>
</dbReference>
<dbReference type="Gene3D" id="3.30.70.1440">
    <property type="entry name" value="Multidrug efflux transporter AcrB pore domain"/>
    <property type="match status" value="1"/>
</dbReference>
<feature type="transmembrane region" description="Helical" evidence="1">
    <location>
        <begin position="994"/>
        <end position="1013"/>
    </location>
</feature>